<proteinExistence type="inferred from homology"/>
<gene>
    <name evidence="10" type="ORF">GFC30_1906</name>
</gene>
<evidence type="ECO:0000256" key="1">
    <source>
        <dbReference type="ARBA" id="ARBA00004635"/>
    </source>
</evidence>
<keyword evidence="6" id="KW-0564">Palmitate</keyword>
<dbReference type="NCBIfam" id="TIGR02887">
    <property type="entry name" value="spore_ger_x_C"/>
    <property type="match status" value="1"/>
</dbReference>
<reference evidence="10 11" key="1">
    <citation type="journal article" date="2006" name="Syst. Appl. Microbiol.">
        <title>Anoxybacillus amylolyticus sp. nov., a thermophilic amylase producing bacterium isolated from Mount Rittmann (Antarctica).</title>
        <authorList>
            <person name="Poli A."/>
            <person name="Esposito E."/>
            <person name="Lama L."/>
            <person name="Orlando P."/>
            <person name="Nicolaus G."/>
            <person name="de Appolonia F."/>
            <person name="Gambacorta A."/>
            <person name="Nicolaus B."/>
        </authorList>
    </citation>
    <scope>NUCLEOTIDE SEQUENCE [LARGE SCALE GENOMIC DNA]</scope>
    <source>
        <strain evidence="10 11">DSM 15939</strain>
    </source>
</reference>
<organism evidence="10 11">
    <name type="scientific">Anoxybacteroides amylolyticum</name>
    <dbReference type="NCBI Taxonomy" id="294699"/>
    <lineage>
        <taxon>Bacteria</taxon>
        <taxon>Bacillati</taxon>
        <taxon>Bacillota</taxon>
        <taxon>Bacilli</taxon>
        <taxon>Bacillales</taxon>
        <taxon>Anoxybacillaceae</taxon>
        <taxon>Anoxybacteroides</taxon>
    </lineage>
</organism>
<evidence type="ECO:0000259" key="8">
    <source>
        <dbReference type="Pfam" id="PF05504"/>
    </source>
</evidence>
<keyword evidence="11" id="KW-1185">Reference proteome</keyword>
<feature type="domain" description="Spore germination GerAC-like C-terminal" evidence="8">
    <location>
        <begin position="216"/>
        <end position="373"/>
    </location>
</feature>
<keyword evidence="3" id="KW-0309">Germination</keyword>
<dbReference type="PANTHER" id="PTHR35789:SF1">
    <property type="entry name" value="SPORE GERMINATION PROTEIN B3"/>
    <property type="match status" value="1"/>
</dbReference>
<dbReference type="GO" id="GO:0009847">
    <property type="term" value="P:spore germination"/>
    <property type="evidence" value="ECO:0007669"/>
    <property type="project" value="InterPro"/>
</dbReference>
<comment type="subcellular location">
    <subcellularLocation>
        <location evidence="1">Membrane</location>
        <topology evidence="1">Lipid-anchor</topology>
    </subcellularLocation>
</comment>
<accession>A0A160F2B5</accession>
<name>A0A160F2B5_9BACL</name>
<evidence type="ECO:0000313" key="11">
    <source>
        <dbReference type="Proteomes" id="UP000076865"/>
    </source>
</evidence>
<evidence type="ECO:0000256" key="3">
    <source>
        <dbReference type="ARBA" id="ARBA00022544"/>
    </source>
</evidence>
<evidence type="ECO:0000259" key="9">
    <source>
        <dbReference type="Pfam" id="PF25198"/>
    </source>
</evidence>
<dbReference type="Pfam" id="PF25198">
    <property type="entry name" value="Spore_GerAC_N"/>
    <property type="match status" value="1"/>
</dbReference>
<dbReference type="PANTHER" id="PTHR35789">
    <property type="entry name" value="SPORE GERMINATION PROTEIN B3"/>
    <property type="match status" value="1"/>
</dbReference>
<evidence type="ECO:0000256" key="2">
    <source>
        <dbReference type="ARBA" id="ARBA00007886"/>
    </source>
</evidence>
<dbReference type="KEGG" id="aamy:GFC30_1906"/>
<feature type="domain" description="Spore germination protein N-terminal" evidence="9">
    <location>
        <begin position="22"/>
        <end position="197"/>
    </location>
</feature>
<dbReference type="InterPro" id="IPR038501">
    <property type="entry name" value="Spore_GerAC_C_sf"/>
</dbReference>
<dbReference type="AlphaFoldDB" id="A0A160F2B5"/>
<evidence type="ECO:0000256" key="7">
    <source>
        <dbReference type="ARBA" id="ARBA00023288"/>
    </source>
</evidence>
<dbReference type="RefSeq" id="WP_066324677.1">
    <property type="nucleotide sequence ID" value="NZ_CP015438.1"/>
</dbReference>
<evidence type="ECO:0000256" key="5">
    <source>
        <dbReference type="ARBA" id="ARBA00023136"/>
    </source>
</evidence>
<dbReference type="PATRIC" id="fig|294699.3.peg.1953"/>
<protein>
    <submittedName>
        <fullName evidence="10">Germination, Ger(X)C family protein</fullName>
    </submittedName>
</protein>
<dbReference type="Proteomes" id="UP000076865">
    <property type="component" value="Chromosome"/>
</dbReference>
<dbReference type="OrthoDB" id="2380468at2"/>
<dbReference type="InterPro" id="IPR046953">
    <property type="entry name" value="Spore_GerAC-like_C"/>
</dbReference>
<dbReference type="InterPro" id="IPR057336">
    <property type="entry name" value="GerAC_N"/>
</dbReference>
<keyword evidence="5" id="KW-0472">Membrane</keyword>
<dbReference type="InterPro" id="IPR008844">
    <property type="entry name" value="Spore_GerAC-like"/>
</dbReference>
<sequence>MLKRIVPLLLSVFLLTGCWGTKNIDHVVYIHSVGIDYKNNKFIVYVQLISFTGLAKAEAGGGQQKINTTVGKATGKTFNIVTDNIYPSIQQMVSWGHVKAIVFTDRALKRAPLEDVFDVLDRYNEIRHTLWVYATKERLDKLFSTVPLLQASVYFSLLANPIEIFEQSSFIRPIRLNRFVADINEPGKTVRIPYLTISKTHWEENHKIKPMLAVSGICFLKHYKLQTCINRSDLKGMRWVEKDISRTPIYVKKGGNVVASIVVLGPTSTISYKQNTSFPQFTIEIKAKGSLIELRKPLTEKQLLALAKKTVEQEVRDLYMRGLTHHIDIFNLSETLYQERPKEWKKVSVNGSIPLRKETLKTVKVDLSIDTSGTRKFTVDEQNR</sequence>
<keyword evidence="7" id="KW-0449">Lipoprotein</keyword>
<dbReference type="PROSITE" id="PS51257">
    <property type="entry name" value="PROKAR_LIPOPROTEIN"/>
    <property type="match status" value="1"/>
</dbReference>
<dbReference type="EMBL" id="CP015438">
    <property type="protein sequence ID" value="ANB59755.1"/>
    <property type="molecule type" value="Genomic_DNA"/>
</dbReference>
<evidence type="ECO:0000256" key="6">
    <source>
        <dbReference type="ARBA" id="ARBA00023139"/>
    </source>
</evidence>
<evidence type="ECO:0000313" key="10">
    <source>
        <dbReference type="EMBL" id="ANB59755.1"/>
    </source>
</evidence>
<dbReference type="Pfam" id="PF05504">
    <property type="entry name" value="Spore_GerAC"/>
    <property type="match status" value="1"/>
</dbReference>
<dbReference type="GO" id="GO:0016020">
    <property type="term" value="C:membrane"/>
    <property type="evidence" value="ECO:0007669"/>
    <property type="project" value="UniProtKB-SubCell"/>
</dbReference>
<evidence type="ECO:0000256" key="4">
    <source>
        <dbReference type="ARBA" id="ARBA00022729"/>
    </source>
</evidence>
<keyword evidence="4" id="KW-0732">Signal</keyword>
<dbReference type="Gene3D" id="3.30.300.210">
    <property type="entry name" value="Nutrient germinant receptor protein C, domain 3"/>
    <property type="match status" value="1"/>
</dbReference>
<comment type="similarity">
    <text evidence="2">Belongs to the GerABKC lipoprotein family.</text>
</comment>